<keyword evidence="3" id="KW-0378">Hydrolase</keyword>
<reference evidence="8" key="1">
    <citation type="journal article" date="2019" name="Int. J. Syst. Evol. Microbiol.">
        <title>The Global Catalogue of Microorganisms (GCM) 10K type strain sequencing project: providing services to taxonomists for standard genome sequencing and annotation.</title>
        <authorList>
            <consortium name="The Broad Institute Genomics Platform"/>
            <consortium name="The Broad Institute Genome Sequencing Center for Infectious Disease"/>
            <person name="Wu L."/>
            <person name="Ma J."/>
        </authorList>
    </citation>
    <scope>NUCLEOTIDE SEQUENCE [LARGE SCALE GENOMIC DNA]</scope>
    <source>
        <strain evidence="8">NBRC 112502</strain>
    </source>
</reference>
<dbReference type="RefSeq" id="WP_284258976.1">
    <property type="nucleotide sequence ID" value="NZ_BSOS01000079.1"/>
</dbReference>
<dbReference type="NCBIfam" id="NF003915">
    <property type="entry name" value="PRK05441.1"/>
    <property type="match status" value="1"/>
</dbReference>
<dbReference type="Gene3D" id="3.20.20.140">
    <property type="entry name" value="Metal-dependent hydrolases"/>
    <property type="match status" value="1"/>
</dbReference>
<feature type="active site" description="Proton donor" evidence="5">
    <location>
        <position position="456"/>
    </location>
</feature>
<dbReference type="EC" id="4.2.1.126" evidence="5"/>
<comment type="function">
    <text evidence="5">Specifically catalyzes the cleavage of the D-lactyl ether substituent of MurNAc 6-phosphate, producing GlcNAc 6-phosphate and D-lactate. Together with AnmK, is also required for the utilization of anhydro-N-acetylmuramic acid (anhMurNAc) either imported from the medium or derived from its own cell wall murein, and thus plays a role in cell wall recycling.</text>
</comment>
<feature type="active site" evidence="5">
    <location>
        <position position="487"/>
    </location>
</feature>
<evidence type="ECO:0000256" key="3">
    <source>
        <dbReference type="ARBA" id="ARBA00022801"/>
    </source>
</evidence>
<evidence type="ECO:0000256" key="1">
    <source>
        <dbReference type="ARBA" id="ARBA00010716"/>
    </source>
</evidence>
<evidence type="ECO:0000259" key="6">
    <source>
        <dbReference type="PROSITE" id="PS51464"/>
    </source>
</evidence>
<gene>
    <name evidence="5" type="primary">murQ</name>
    <name evidence="7" type="ORF">GCM10010909_28140</name>
</gene>
<evidence type="ECO:0000256" key="4">
    <source>
        <dbReference type="ARBA" id="ARBA00023277"/>
    </source>
</evidence>
<dbReference type="NCBIfam" id="TIGR00221">
    <property type="entry name" value="nagA"/>
    <property type="match status" value="1"/>
</dbReference>
<name>A0ABQ6AD55_9PROT</name>
<dbReference type="NCBIfam" id="TIGR00274">
    <property type="entry name" value="N-acetylmuramic acid 6-phosphate etherase"/>
    <property type="match status" value="1"/>
</dbReference>
<protein>
    <recommendedName>
        <fullName evidence="5">N-acetylmuramic acid 6-phosphate etherase</fullName>
        <shortName evidence="5">MurNAc-6-P etherase</shortName>
        <ecNumber evidence="5">4.2.1.126</ecNumber>
    </recommendedName>
    <alternativeName>
        <fullName evidence="5">N-acetylmuramic acid 6-phosphate hydrolase</fullName>
    </alternativeName>
    <alternativeName>
        <fullName evidence="5">N-acetylmuramic acid 6-phosphate lyase</fullName>
    </alternativeName>
</protein>
<dbReference type="InterPro" id="IPR011059">
    <property type="entry name" value="Metal-dep_hydrolase_composite"/>
</dbReference>
<dbReference type="EMBL" id="BSOS01000079">
    <property type="protein sequence ID" value="GLR68133.1"/>
    <property type="molecule type" value="Genomic_DNA"/>
</dbReference>
<dbReference type="SUPFAM" id="SSF51556">
    <property type="entry name" value="Metallo-dependent hydrolases"/>
    <property type="match status" value="1"/>
</dbReference>
<comment type="catalytic activity">
    <reaction evidence="5">
        <text>N-acetyl-D-muramate 6-phosphate + H2O = N-acetyl-D-glucosamine 6-phosphate + (R)-lactate</text>
        <dbReference type="Rhea" id="RHEA:26410"/>
        <dbReference type="ChEBI" id="CHEBI:15377"/>
        <dbReference type="ChEBI" id="CHEBI:16004"/>
        <dbReference type="ChEBI" id="CHEBI:57513"/>
        <dbReference type="ChEBI" id="CHEBI:58722"/>
        <dbReference type="EC" id="4.2.1.126"/>
    </reaction>
</comment>
<dbReference type="PANTHER" id="PTHR11113">
    <property type="entry name" value="N-ACETYLGLUCOSAMINE-6-PHOSPHATE DEACETYLASE"/>
    <property type="match status" value="1"/>
</dbReference>
<feature type="domain" description="SIS" evidence="6">
    <location>
        <begin position="428"/>
        <end position="591"/>
    </location>
</feature>
<comment type="similarity">
    <text evidence="1">Belongs to the metallo-dependent hydrolases superfamily. NagA family.</text>
</comment>
<comment type="miscellaneous">
    <text evidence="5">A lyase-type mechanism (elimination/hydration) is suggested for the cleavage of the lactyl ether bond of MurNAc 6-phosphate, with the formation of an alpha,beta-unsaturated aldehyde intermediate with (E)-stereochemistry, followed by the syn addition of water to give product.</text>
</comment>
<dbReference type="HAMAP" id="MF_00068">
    <property type="entry name" value="MurQ"/>
    <property type="match status" value="1"/>
</dbReference>
<dbReference type="InterPro" id="IPR046348">
    <property type="entry name" value="SIS_dom_sf"/>
</dbReference>
<evidence type="ECO:0000256" key="5">
    <source>
        <dbReference type="HAMAP-Rule" id="MF_00068"/>
    </source>
</evidence>
<evidence type="ECO:0000313" key="7">
    <source>
        <dbReference type="EMBL" id="GLR68133.1"/>
    </source>
</evidence>
<dbReference type="PROSITE" id="PS51464">
    <property type="entry name" value="SIS"/>
    <property type="match status" value="1"/>
</dbReference>
<accession>A0ABQ6AD55</accession>
<dbReference type="InterPro" id="IPR001347">
    <property type="entry name" value="SIS_dom"/>
</dbReference>
<dbReference type="SUPFAM" id="SSF53697">
    <property type="entry name" value="SIS domain"/>
    <property type="match status" value="1"/>
</dbReference>
<dbReference type="Proteomes" id="UP001156641">
    <property type="component" value="Unassembled WGS sequence"/>
</dbReference>
<dbReference type="PANTHER" id="PTHR11113:SF14">
    <property type="entry name" value="N-ACETYLGLUCOSAMINE-6-PHOSPHATE DEACETYLASE"/>
    <property type="match status" value="1"/>
</dbReference>
<evidence type="ECO:0000256" key="2">
    <source>
        <dbReference type="ARBA" id="ARBA00022723"/>
    </source>
</evidence>
<comment type="subunit">
    <text evidence="5">Homodimer.</text>
</comment>
<dbReference type="Gene3D" id="2.30.40.10">
    <property type="entry name" value="Urease, subunit C, domain 1"/>
    <property type="match status" value="1"/>
</dbReference>
<comment type="caution">
    <text evidence="7">The sequence shown here is derived from an EMBL/GenBank/DDBJ whole genome shotgun (WGS) entry which is preliminary data.</text>
</comment>
<comment type="pathway">
    <text evidence="5">Cell wall biogenesis; peptidoglycan recycling.</text>
</comment>
<dbReference type="InterPro" id="IPR006680">
    <property type="entry name" value="Amidohydro-rel"/>
</dbReference>
<dbReference type="InterPro" id="IPR003764">
    <property type="entry name" value="GlcNAc_6-P_deAcase"/>
</dbReference>
<dbReference type="Gene3D" id="1.10.8.1080">
    <property type="match status" value="1"/>
</dbReference>
<organism evidence="7 8">
    <name type="scientific">Acidocella aquatica</name>
    <dbReference type="NCBI Taxonomy" id="1922313"/>
    <lineage>
        <taxon>Bacteria</taxon>
        <taxon>Pseudomonadati</taxon>
        <taxon>Pseudomonadota</taxon>
        <taxon>Alphaproteobacteria</taxon>
        <taxon>Acetobacterales</taxon>
        <taxon>Acidocellaceae</taxon>
        <taxon>Acidocella</taxon>
    </lineage>
</organism>
<dbReference type="InterPro" id="IPR005488">
    <property type="entry name" value="Etherase_MurQ"/>
</dbReference>
<evidence type="ECO:0000313" key="8">
    <source>
        <dbReference type="Proteomes" id="UP001156641"/>
    </source>
</evidence>
<keyword evidence="2" id="KW-0479">Metal-binding</keyword>
<comment type="pathway">
    <text evidence="5">Amino-sugar metabolism; N-acetylmuramate degradation.</text>
</comment>
<dbReference type="NCBIfam" id="NF009222">
    <property type="entry name" value="PRK12570.1"/>
    <property type="match status" value="1"/>
</dbReference>
<dbReference type="Pfam" id="PF22645">
    <property type="entry name" value="GKRP_SIS_N"/>
    <property type="match status" value="1"/>
</dbReference>
<dbReference type="SUPFAM" id="SSF51338">
    <property type="entry name" value="Composite domain of metallo-dependent hydrolases"/>
    <property type="match status" value="1"/>
</dbReference>
<sequence length="672" mass="68961">MIISAPNIVLAGAFSGPGAVQIRDGQIVKIFSGQVEADIRLTHGFLTPGLIDLHNNGAFGVDCATATPAQWDDYITKLAACGVTSVLPTVITAPLAALRAAAVNVAGAMARHGAILGLHLEGPFLAPVRRGAHPLEHLRLPDVAALDELLAMPQMRAVLRLLTLAPELPGALEAIKRLAAAGVTVSLGHTDATAAQMSAGADAGARMVTHVFNAQPPLHHRAPGPPGVALSDARLFPCLIADGVHVDPMLLKLAFAACPRAIAVTDSIVIAGLEPGAVREFGGAPARLGPQGVGLRADGTIAGAGITLDEGVRRLIAYGVAPETALAAATSRPAEAMGLADRGRLAPGQRADIIWWGDDFSVQRVWTAGAAAPTRAMPRGTEAARAELADLDARPTLEIIRLFLAQEVAAQSALNAVAPALAALADAVAARLQAGGRLFYAGAGTSGRLGLLDAVECGPTFGLPPGVIVPLLAGGVEAFIQAAEGAEDGTDAAVAALRAHNFTAADALVGIAASGATPFTLAAVRYARGLGALTGAIVNNPGSPLAEAAEFSVQITSGPEVIAGSTRLSAGTTQKIALNTLSSTVMLRQGKVFGPYMVDMRATNEKLRRRALRMTMDITGADEAAVRVALEQCRNHVKTAVLMLLRDLPADAAAQKLEAVKFSLRRALNAEE</sequence>
<comment type="similarity">
    <text evidence="5">Belongs to the GCKR-like family. MurNAc-6-P etherase subfamily.</text>
</comment>
<dbReference type="InterPro" id="IPR032466">
    <property type="entry name" value="Metal_Hydrolase"/>
</dbReference>
<comment type="pathway">
    <text evidence="5">Amino-sugar metabolism; 1,6-anhydro-N-acetylmuramate degradation.</text>
</comment>
<dbReference type="Gene3D" id="3.40.50.10490">
    <property type="entry name" value="Glucose-6-phosphate isomerase like protein, domain 1"/>
    <property type="match status" value="1"/>
</dbReference>
<proteinExistence type="inferred from homology"/>
<keyword evidence="8" id="KW-1185">Reference proteome</keyword>
<dbReference type="Pfam" id="PF01979">
    <property type="entry name" value="Amidohydro_1"/>
    <property type="match status" value="1"/>
</dbReference>
<dbReference type="CDD" id="cd05007">
    <property type="entry name" value="SIS_Etherase"/>
    <property type="match status" value="1"/>
</dbReference>
<keyword evidence="5" id="KW-0456">Lyase</keyword>
<keyword evidence="4 5" id="KW-0119">Carbohydrate metabolism</keyword>